<keyword evidence="1" id="KW-1133">Transmembrane helix</keyword>
<evidence type="ECO:0000313" key="2">
    <source>
        <dbReference type="EMBL" id="ERK44613.1"/>
    </source>
</evidence>
<protein>
    <submittedName>
        <fullName evidence="2">Uncharacterized protein</fullName>
    </submittedName>
</protein>
<dbReference type="AlphaFoldDB" id="U2QTJ5"/>
<dbReference type="EMBL" id="AWVK01000029">
    <property type="protein sequence ID" value="ERK44613.1"/>
    <property type="molecule type" value="Genomic_DNA"/>
</dbReference>
<comment type="caution">
    <text evidence="2">The sequence shown here is derived from an EMBL/GenBank/DDBJ whole genome shotgun (WGS) entry which is preliminary data.</text>
</comment>
<dbReference type="Proteomes" id="UP000016644">
    <property type="component" value="Unassembled WGS sequence"/>
</dbReference>
<accession>U2QTJ5</accession>
<evidence type="ECO:0000313" key="3">
    <source>
        <dbReference type="Proteomes" id="UP000016644"/>
    </source>
</evidence>
<keyword evidence="1" id="KW-0812">Transmembrane</keyword>
<organism evidence="2 3">
    <name type="scientific">Levilactobacillus brevis ATCC 14869 = DSM 20054</name>
    <dbReference type="NCBI Taxonomy" id="649758"/>
    <lineage>
        <taxon>Bacteria</taxon>
        <taxon>Bacillati</taxon>
        <taxon>Bacillota</taxon>
        <taxon>Bacilli</taxon>
        <taxon>Lactobacillales</taxon>
        <taxon>Lactobacillaceae</taxon>
        <taxon>Levilactobacillus</taxon>
    </lineage>
</organism>
<feature type="transmembrane region" description="Helical" evidence="1">
    <location>
        <begin position="108"/>
        <end position="127"/>
    </location>
</feature>
<dbReference type="HOGENOM" id="CLU_1967747_0_0_9"/>
<gene>
    <name evidence="2" type="ORF">HMPREF0495_00822</name>
</gene>
<reference evidence="2 3" key="1">
    <citation type="submission" date="2013-06" db="EMBL/GenBank/DDBJ databases">
        <authorList>
            <person name="Weinstock G."/>
            <person name="Sodergren E."/>
            <person name="Lobos E.A."/>
            <person name="Fulton L."/>
            <person name="Fulton R."/>
            <person name="Courtney L."/>
            <person name="Fronick C."/>
            <person name="O'Laughlin M."/>
            <person name="Godfrey J."/>
            <person name="Wilson R.M."/>
            <person name="Miner T."/>
            <person name="Farmer C."/>
            <person name="Delehaunty K."/>
            <person name="Cordes M."/>
            <person name="Minx P."/>
            <person name="Tomlinson C."/>
            <person name="Chen J."/>
            <person name="Wollam A."/>
            <person name="Pepin K.H."/>
            <person name="Bhonagiri V."/>
            <person name="Zhang X."/>
            <person name="Warren W."/>
            <person name="Mitreva M."/>
            <person name="Mardis E.R."/>
            <person name="Wilson R.K."/>
        </authorList>
    </citation>
    <scope>NUCLEOTIDE SEQUENCE [LARGE SCALE GENOMIC DNA]</scope>
    <source>
        <strain evidence="2 3">ATCC 14869</strain>
    </source>
</reference>
<keyword evidence="1" id="KW-0472">Membrane</keyword>
<evidence type="ECO:0000256" key="1">
    <source>
        <dbReference type="SAM" id="Phobius"/>
    </source>
</evidence>
<name>U2QTJ5_LEVBR</name>
<proteinExistence type="predicted"/>
<sequence length="128" mass="15040">MKFLKPSDKKRKMILNYLNDAPFSNKGMISLIKSCKQHGYSELEVYEAIQLMDYKHMGLLQAELNQEHNGTYYLVRNAKSGWLSPKGEDYRDDLNHAWKRNLWLKIQIYAWPIVVAVVAQVIVHLFIK</sequence>